<sequence>MLSQPAIIANMKSKPPRPTRFPEQIFDPSSNTNPGSKHSTTATTKKRRVDTSGSNFDGSPLYAGYAETPYKLRLEILKINHKSAPRINQSAAGPSVGNTIPGTSANRELWPTDVDKNLERTSAHNLKLPLNPMASCPSQPAVRYALAVMPARSSATLLSINGSPAANRIGKLSNVEMAV</sequence>
<reference evidence="2" key="1">
    <citation type="journal article" date="2023" name="Mol. Phylogenet. Evol.">
        <title>Genome-scale phylogeny and comparative genomics of the fungal order Sordariales.</title>
        <authorList>
            <person name="Hensen N."/>
            <person name="Bonometti L."/>
            <person name="Westerberg I."/>
            <person name="Brannstrom I.O."/>
            <person name="Guillou S."/>
            <person name="Cros-Aarteil S."/>
            <person name="Calhoun S."/>
            <person name="Haridas S."/>
            <person name="Kuo A."/>
            <person name="Mondo S."/>
            <person name="Pangilinan J."/>
            <person name="Riley R."/>
            <person name="LaButti K."/>
            <person name="Andreopoulos B."/>
            <person name="Lipzen A."/>
            <person name="Chen C."/>
            <person name="Yan M."/>
            <person name="Daum C."/>
            <person name="Ng V."/>
            <person name="Clum A."/>
            <person name="Steindorff A."/>
            <person name="Ohm R.A."/>
            <person name="Martin F."/>
            <person name="Silar P."/>
            <person name="Natvig D.O."/>
            <person name="Lalanne C."/>
            <person name="Gautier V."/>
            <person name="Ament-Velasquez S.L."/>
            <person name="Kruys A."/>
            <person name="Hutchinson M.I."/>
            <person name="Powell A.J."/>
            <person name="Barry K."/>
            <person name="Miller A.N."/>
            <person name="Grigoriev I.V."/>
            <person name="Debuchy R."/>
            <person name="Gladieux P."/>
            <person name="Hiltunen Thoren M."/>
            <person name="Johannesson H."/>
        </authorList>
    </citation>
    <scope>NUCLEOTIDE SEQUENCE</scope>
    <source>
        <strain evidence="2">PSN293</strain>
    </source>
</reference>
<dbReference type="AlphaFoldDB" id="A0AAN6YFD7"/>
<feature type="compositionally biased region" description="Polar residues" evidence="1">
    <location>
        <begin position="27"/>
        <end position="43"/>
    </location>
</feature>
<reference evidence="2" key="2">
    <citation type="submission" date="2023-05" db="EMBL/GenBank/DDBJ databases">
        <authorList>
            <consortium name="Lawrence Berkeley National Laboratory"/>
            <person name="Steindorff A."/>
            <person name="Hensen N."/>
            <person name="Bonometti L."/>
            <person name="Westerberg I."/>
            <person name="Brannstrom I.O."/>
            <person name="Guillou S."/>
            <person name="Cros-Aarteil S."/>
            <person name="Calhoun S."/>
            <person name="Haridas S."/>
            <person name="Kuo A."/>
            <person name="Mondo S."/>
            <person name="Pangilinan J."/>
            <person name="Riley R."/>
            <person name="Labutti K."/>
            <person name="Andreopoulos B."/>
            <person name="Lipzen A."/>
            <person name="Chen C."/>
            <person name="Yanf M."/>
            <person name="Daum C."/>
            <person name="Ng V."/>
            <person name="Clum A."/>
            <person name="Ohm R."/>
            <person name="Martin F."/>
            <person name="Silar P."/>
            <person name="Natvig D."/>
            <person name="Lalanne C."/>
            <person name="Gautier V."/>
            <person name="Ament-Velasquez S.L."/>
            <person name="Kruys A."/>
            <person name="Hutchinson M.I."/>
            <person name="Powell A.J."/>
            <person name="Barry K."/>
            <person name="Miller A.N."/>
            <person name="Grigoriev I.V."/>
            <person name="Debuchy R."/>
            <person name="Gladieux P."/>
            <person name="Thoren M.H."/>
            <person name="Johannesson H."/>
        </authorList>
    </citation>
    <scope>NUCLEOTIDE SEQUENCE</scope>
    <source>
        <strain evidence="2">PSN293</strain>
    </source>
</reference>
<evidence type="ECO:0000256" key="1">
    <source>
        <dbReference type="SAM" id="MobiDB-lite"/>
    </source>
</evidence>
<organism evidence="2 3">
    <name type="scientific">Rhypophila decipiens</name>
    <dbReference type="NCBI Taxonomy" id="261697"/>
    <lineage>
        <taxon>Eukaryota</taxon>
        <taxon>Fungi</taxon>
        <taxon>Dikarya</taxon>
        <taxon>Ascomycota</taxon>
        <taxon>Pezizomycotina</taxon>
        <taxon>Sordariomycetes</taxon>
        <taxon>Sordariomycetidae</taxon>
        <taxon>Sordariales</taxon>
        <taxon>Naviculisporaceae</taxon>
        <taxon>Rhypophila</taxon>
    </lineage>
</organism>
<comment type="caution">
    <text evidence="2">The sequence shown here is derived from an EMBL/GenBank/DDBJ whole genome shotgun (WGS) entry which is preliminary data.</text>
</comment>
<feature type="compositionally biased region" description="Polar residues" evidence="1">
    <location>
        <begin position="88"/>
        <end position="106"/>
    </location>
</feature>
<accession>A0AAN6YFD7</accession>
<proteinExistence type="predicted"/>
<dbReference type="EMBL" id="MU858058">
    <property type="protein sequence ID" value="KAK4217590.1"/>
    <property type="molecule type" value="Genomic_DNA"/>
</dbReference>
<dbReference type="Proteomes" id="UP001301769">
    <property type="component" value="Unassembled WGS sequence"/>
</dbReference>
<protein>
    <submittedName>
        <fullName evidence="2">Uncharacterized protein</fullName>
    </submittedName>
</protein>
<evidence type="ECO:0000313" key="3">
    <source>
        <dbReference type="Proteomes" id="UP001301769"/>
    </source>
</evidence>
<name>A0AAN6YFD7_9PEZI</name>
<gene>
    <name evidence="2" type="ORF">QBC37DRAFT_37975</name>
</gene>
<keyword evidence="3" id="KW-1185">Reference proteome</keyword>
<feature type="region of interest" description="Disordered" evidence="1">
    <location>
        <begin position="88"/>
        <end position="108"/>
    </location>
</feature>
<evidence type="ECO:0000313" key="2">
    <source>
        <dbReference type="EMBL" id="KAK4217590.1"/>
    </source>
</evidence>
<feature type="region of interest" description="Disordered" evidence="1">
    <location>
        <begin position="1"/>
        <end position="57"/>
    </location>
</feature>